<dbReference type="PROSITE" id="PS51450">
    <property type="entry name" value="LRR"/>
    <property type="match status" value="1"/>
</dbReference>
<keyword evidence="2" id="KW-1185">Reference proteome</keyword>
<dbReference type="AlphaFoldDB" id="A0A6G0WVL3"/>
<dbReference type="PANTHER" id="PTHR46984">
    <property type="entry name" value="LEUCINE-RICH REPEAT-CONTAINING PROTEIN 71"/>
    <property type="match status" value="1"/>
</dbReference>
<proteinExistence type="predicted"/>
<evidence type="ECO:0000313" key="1">
    <source>
        <dbReference type="EMBL" id="KAF0731518.1"/>
    </source>
</evidence>
<name>A0A6G0WVL3_9STRA</name>
<dbReference type="InterPro" id="IPR053040">
    <property type="entry name" value="LRR-containing_protein_71"/>
</dbReference>
<sequence length="359" mass="39470">MFGGFGCVAMEKFATTKSFRKDYLGYCKLLKLAPHPKLCPKLDEEDKDLLHQSYDESDVDTIIVRNWMLDTPSTKLMTLALSTCASVHTIKLFNASLNAEQLAFVCNKIPTIPSIKTLHLEWNAIPVIDGEPDHTTCFARLLSSESSLTSLSLRANGITAAGTSSLSKKRRSRLQVGAVAIADMLKTNTKLLVLNLFRNDIQDDGTAAIAFALPTNSTLLHLSVANNGITSQGALTLVQSLTRYNLREEQVQQLSEMEPQIQAALEAAKKQKKKLDRSDLIKELKLPDTETVDGVVYGIGNATLQSLTISGNALSTLEEFDSLSQLLKDHQEKLKTHLQVIKAERMVPSGKALTDFLLL</sequence>
<dbReference type="SUPFAM" id="SSF52047">
    <property type="entry name" value="RNI-like"/>
    <property type="match status" value="1"/>
</dbReference>
<dbReference type="Pfam" id="PF13516">
    <property type="entry name" value="LRR_6"/>
    <property type="match status" value="3"/>
</dbReference>
<gene>
    <name evidence="1" type="ORF">Ae201684_011144</name>
</gene>
<accession>A0A6G0WVL3</accession>
<dbReference type="InterPro" id="IPR032675">
    <property type="entry name" value="LRR_dom_sf"/>
</dbReference>
<dbReference type="Gene3D" id="3.80.10.10">
    <property type="entry name" value="Ribonuclease Inhibitor"/>
    <property type="match status" value="2"/>
</dbReference>
<dbReference type="Proteomes" id="UP000481153">
    <property type="component" value="Unassembled WGS sequence"/>
</dbReference>
<evidence type="ECO:0000313" key="2">
    <source>
        <dbReference type="Proteomes" id="UP000481153"/>
    </source>
</evidence>
<dbReference type="VEuPathDB" id="FungiDB:AeMF1_007390"/>
<comment type="caution">
    <text evidence="1">The sequence shown here is derived from an EMBL/GenBank/DDBJ whole genome shotgun (WGS) entry which is preliminary data.</text>
</comment>
<organism evidence="1 2">
    <name type="scientific">Aphanomyces euteiches</name>
    <dbReference type="NCBI Taxonomy" id="100861"/>
    <lineage>
        <taxon>Eukaryota</taxon>
        <taxon>Sar</taxon>
        <taxon>Stramenopiles</taxon>
        <taxon>Oomycota</taxon>
        <taxon>Saprolegniomycetes</taxon>
        <taxon>Saprolegniales</taxon>
        <taxon>Verrucalvaceae</taxon>
        <taxon>Aphanomyces</taxon>
    </lineage>
</organism>
<protein>
    <submittedName>
        <fullName evidence="1">Uncharacterized protein</fullName>
    </submittedName>
</protein>
<dbReference type="InterPro" id="IPR001611">
    <property type="entry name" value="Leu-rich_rpt"/>
</dbReference>
<reference evidence="1 2" key="1">
    <citation type="submission" date="2019-07" db="EMBL/GenBank/DDBJ databases">
        <title>Genomics analysis of Aphanomyces spp. identifies a new class of oomycete effector associated with host adaptation.</title>
        <authorList>
            <person name="Gaulin E."/>
        </authorList>
    </citation>
    <scope>NUCLEOTIDE SEQUENCE [LARGE SCALE GENOMIC DNA]</scope>
    <source>
        <strain evidence="1 2">ATCC 201684</strain>
    </source>
</reference>
<dbReference type="SMART" id="SM00368">
    <property type="entry name" value="LRR_RI"/>
    <property type="match status" value="4"/>
</dbReference>
<dbReference type="EMBL" id="VJMJ01000141">
    <property type="protein sequence ID" value="KAF0731518.1"/>
    <property type="molecule type" value="Genomic_DNA"/>
</dbReference>
<dbReference type="PANTHER" id="PTHR46984:SF1">
    <property type="entry name" value="LEUCINE-RICH REPEAT-CONTAINING PROTEIN 71"/>
    <property type="match status" value="1"/>
</dbReference>